<proteinExistence type="predicted"/>
<dbReference type="SMART" id="SM00297">
    <property type="entry name" value="BROMO"/>
    <property type="match status" value="1"/>
</dbReference>
<feature type="non-terminal residue" evidence="4">
    <location>
        <position position="1"/>
    </location>
</feature>
<organism evidence="4">
    <name type="scientific">Arion vulgaris</name>
    <dbReference type="NCBI Taxonomy" id="1028688"/>
    <lineage>
        <taxon>Eukaryota</taxon>
        <taxon>Metazoa</taxon>
        <taxon>Spiralia</taxon>
        <taxon>Lophotrochozoa</taxon>
        <taxon>Mollusca</taxon>
        <taxon>Gastropoda</taxon>
        <taxon>Heterobranchia</taxon>
        <taxon>Euthyneura</taxon>
        <taxon>Panpulmonata</taxon>
        <taxon>Eupulmonata</taxon>
        <taxon>Stylommatophora</taxon>
        <taxon>Helicina</taxon>
        <taxon>Arionoidea</taxon>
        <taxon>Arionidae</taxon>
        <taxon>Arion</taxon>
    </lineage>
</organism>
<dbReference type="SUPFAM" id="SSF47370">
    <property type="entry name" value="Bromodomain"/>
    <property type="match status" value="1"/>
</dbReference>
<reference evidence="4" key="1">
    <citation type="submission" date="2014-12" db="EMBL/GenBank/DDBJ databases">
        <title>Insight into the proteome of Arion vulgaris.</title>
        <authorList>
            <person name="Aradska J."/>
            <person name="Bulat T."/>
            <person name="Smidak R."/>
            <person name="Sarate P."/>
            <person name="Gangsoo J."/>
            <person name="Sialana F."/>
            <person name="Bilban M."/>
            <person name="Lubec G."/>
        </authorList>
    </citation>
    <scope>NUCLEOTIDE SEQUENCE</scope>
    <source>
        <tissue evidence="4">Skin</tissue>
    </source>
</reference>
<feature type="domain" description="Bromo" evidence="3">
    <location>
        <begin position="23"/>
        <end position="69"/>
    </location>
</feature>
<accession>A0A0B6YI92</accession>
<protein>
    <recommendedName>
        <fullName evidence="3">Bromo domain-containing protein</fullName>
    </recommendedName>
</protein>
<dbReference type="PRINTS" id="PR00503">
    <property type="entry name" value="BROMODOMAIN"/>
</dbReference>
<dbReference type="CDD" id="cd04369">
    <property type="entry name" value="Bromodomain"/>
    <property type="match status" value="1"/>
</dbReference>
<evidence type="ECO:0000313" key="4">
    <source>
        <dbReference type="EMBL" id="CEK55874.1"/>
    </source>
</evidence>
<evidence type="ECO:0000256" key="1">
    <source>
        <dbReference type="ARBA" id="ARBA00023117"/>
    </source>
</evidence>
<feature type="non-terminal residue" evidence="4">
    <location>
        <position position="92"/>
    </location>
</feature>
<dbReference type="InterPro" id="IPR036427">
    <property type="entry name" value="Bromodomain-like_sf"/>
</dbReference>
<dbReference type="Pfam" id="PF00439">
    <property type="entry name" value="Bromodomain"/>
    <property type="match status" value="1"/>
</dbReference>
<dbReference type="InterPro" id="IPR040214">
    <property type="entry name" value="BRD10"/>
</dbReference>
<sequence>STNCFSTQLMIHFQKLQIIMKKIKEPIWMFKMKEKFEKQEYKDLTEFMADFRLMIENCYRYNGPDHFVSKKAQKLETMMKQKIAFLSRELRE</sequence>
<dbReference type="EMBL" id="HACG01009009">
    <property type="protein sequence ID" value="CEK55874.1"/>
    <property type="molecule type" value="Transcribed_RNA"/>
</dbReference>
<evidence type="ECO:0000259" key="3">
    <source>
        <dbReference type="PROSITE" id="PS50014"/>
    </source>
</evidence>
<dbReference type="PANTHER" id="PTHR31095:SF3">
    <property type="entry name" value="RIKEN CDNA 9930021J03 GENE"/>
    <property type="match status" value="1"/>
</dbReference>
<keyword evidence="1 2" id="KW-0103">Bromodomain</keyword>
<dbReference type="InterPro" id="IPR001487">
    <property type="entry name" value="Bromodomain"/>
</dbReference>
<gene>
    <name evidence="4" type="primary">ORF26247</name>
</gene>
<evidence type="ECO:0000256" key="2">
    <source>
        <dbReference type="PROSITE-ProRule" id="PRU00035"/>
    </source>
</evidence>
<dbReference type="Gene3D" id="1.20.920.10">
    <property type="entry name" value="Bromodomain-like"/>
    <property type="match status" value="1"/>
</dbReference>
<dbReference type="PANTHER" id="PTHR31095">
    <property type="entry name" value="RIKEN CDNA 9930021J03 GENE"/>
    <property type="match status" value="1"/>
</dbReference>
<dbReference type="AlphaFoldDB" id="A0A0B6YI92"/>
<name>A0A0B6YI92_9EUPU</name>
<dbReference type="PROSITE" id="PS50014">
    <property type="entry name" value="BROMODOMAIN_2"/>
    <property type="match status" value="1"/>
</dbReference>